<feature type="transmembrane region" description="Helical" evidence="7">
    <location>
        <begin position="223"/>
        <end position="243"/>
    </location>
</feature>
<dbReference type="EMBL" id="JAADJG010000416">
    <property type="protein sequence ID" value="KAF4447069.1"/>
    <property type="molecule type" value="Genomic_DNA"/>
</dbReference>
<dbReference type="PANTHER" id="PTHR33048">
    <property type="entry name" value="PTH11-LIKE INTEGRAL MEMBRANE PROTEIN (AFU_ORTHOLOGUE AFUA_5G11245)"/>
    <property type="match status" value="1"/>
</dbReference>
<proteinExistence type="inferred from homology"/>
<feature type="region of interest" description="Disordered" evidence="6">
    <location>
        <begin position="372"/>
        <end position="397"/>
    </location>
</feature>
<feature type="transmembrane region" description="Helical" evidence="7">
    <location>
        <begin position="15"/>
        <end position="36"/>
    </location>
</feature>
<dbReference type="AlphaFoldDB" id="A0A8H4KDL3"/>
<feature type="compositionally biased region" description="Polar residues" evidence="6">
    <location>
        <begin position="350"/>
        <end position="360"/>
    </location>
</feature>
<evidence type="ECO:0000256" key="5">
    <source>
        <dbReference type="ARBA" id="ARBA00038359"/>
    </source>
</evidence>
<feature type="compositionally biased region" description="Low complexity" evidence="6">
    <location>
        <begin position="379"/>
        <end position="391"/>
    </location>
</feature>
<feature type="region of interest" description="Disordered" evidence="6">
    <location>
        <begin position="300"/>
        <end position="360"/>
    </location>
</feature>
<evidence type="ECO:0000256" key="3">
    <source>
        <dbReference type="ARBA" id="ARBA00022989"/>
    </source>
</evidence>
<feature type="transmembrane region" description="Helical" evidence="7">
    <location>
        <begin position="48"/>
        <end position="70"/>
    </location>
</feature>
<dbReference type="Pfam" id="PF20684">
    <property type="entry name" value="Fung_rhodopsin"/>
    <property type="match status" value="1"/>
</dbReference>
<evidence type="ECO:0000256" key="4">
    <source>
        <dbReference type="ARBA" id="ARBA00023136"/>
    </source>
</evidence>
<evidence type="ECO:0000313" key="10">
    <source>
        <dbReference type="Proteomes" id="UP000605986"/>
    </source>
</evidence>
<keyword evidence="2 7" id="KW-0812">Transmembrane</keyword>
<evidence type="ECO:0000259" key="8">
    <source>
        <dbReference type="Pfam" id="PF20684"/>
    </source>
</evidence>
<keyword evidence="3 7" id="KW-1133">Transmembrane helix</keyword>
<keyword evidence="10" id="KW-1185">Reference proteome</keyword>
<gene>
    <name evidence="9" type="ORF">F53441_9368</name>
</gene>
<dbReference type="InterPro" id="IPR049326">
    <property type="entry name" value="Rhodopsin_dom_fungi"/>
</dbReference>
<comment type="similarity">
    <text evidence="5">Belongs to the SAT4 family.</text>
</comment>
<dbReference type="PANTHER" id="PTHR33048:SF47">
    <property type="entry name" value="INTEGRAL MEMBRANE PROTEIN-RELATED"/>
    <property type="match status" value="1"/>
</dbReference>
<sequence>MEPRSLDGSTRSVEIRAILITFSILSTTAVALRTYIRHMVLHSFGWDDGVMVIAQAFALGAAVAIGLGLFQQDPVLQTLQFTNPSLENKYGLGYHTLEQPKAYYIPYMKSFYASVVVYNVGMCLVKIAILLQYRRVFAIRIIQACTFYGLLLMGAWTITIAFLNILICIPVAKFWNAALPGHCSDALTIWYVMAGFNLVTDISIFCLPLPVIKSLKLPKRQKAMLLAIFSLGFLTCITSIIRIRTLKTAASTTDPNWDNVDAAIWSFLEVTLAIIAACLPTLRPLFSKLMPRIFGSSFGRSNGPSTSGQYAQSRNFQYLKDMPRTRTEDRPSGSMEDTTALREDVPLPPTSHNFHGRTFTNISVGIPAPEQHLNEKVGSPRSPTSPRETTPLKGGITATTVVTREVISQRVGDDRLNNSETSL</sequence>
<reference evidence="9" key="1">
    <citation type="submission" date="2020-01" db="EMBL/GenBank/DDBJ databases">
        <title>Identification and distribution of gene clusters putatively required for synthesis of sphingolipid metabolism inhibitors in phylogenetically diverse species of the filamentous fungus Fusarium.</title>
        <authorList>
            <person name="Kim H.-S."/>
            <person name="Busman M."/>
            <person name="Brown D.W."/>
            <person name="Divon H."/>
            <person name="Uhlig S."/>
            <person name="Proctor R.H."/>
        </authorList>
    </citation>
    <scope>NUCLEOTIDE SEQUENCE</scope>
    <source>
        <strain evidence="9">NRRL 53441</strain>
    </source>
</reference>
<evidence type="ECO:0000313" key="9">
    <source>
        <dbReference type="EMBL" id="KAF4447069.1"/>
    </source>
</evidence>
<feature type="compositionally biased region" description="Polar residues" evidence="6">
    <location>
        <begin position="300"/>
        <end position="316"/>
    </location>
</feature>
<feature type="transmembrane region" description="Helical" evidence="7">
    <location>
        <begin position="187"/>
        <end position="211"/>
    </location>
</feature>
<dbReference type="GO" id="GO:0016020">
    <property type="term" value="C:membrane"/>
    <property type="evidence" value="ECO:0007669"/>
    <property type="project" value="UniProtKB-SubCell"/>
</dbReference>
<feature type="transmembrane region" description="Helical" evidence="7">
    <location>
        <begin position="145"/>
        <end position="167"/>
    </location>
</feature>
<feature type="domain" description="Rhodopsin" evidence="8">
    <location>
        <begin position="32"/>
        <end position="288"/>
    </location>
</feature>
<name>A0A8H4KDL3_9HYPO</name>
<evidence type="ECO:0000256" key="2">
    <source>
        <dbReference type="ARBA" id="ARBA00022692"/>
    </source>
</evidence>
<protein>
    <recommendedName>
        <fullName evidence="8">Rhodopsin domain-containing protein</fullName>
    </recommendedName>
</protein>
<dbReference type="Proteomes" id="UP000605986">
    <property type="component" value="Unassembled WGS sequence"/>
</dbReference>
<dbReference type="InterPro" id="IPR052337">
    <property type="entry name" value="SAT4-like"/>
</dbReference>
<evidence type="ECO:0000256" key="7">
    <source>
        <dbReference type="SAM" id="Phobius"/>
    </source>
</evidence>
<feature type="transmembrane region" description="Helical" evidence="7">
    <location>
        <begin position="263"/>
        <end position="282"/>
    </location>
</feature>
<organism evidence="9 10">
    <name type="scientific">Fusarium austroafricanum</name>
    <dbReference type="NCBI Taxonomy" id="2364996"/>
    <lineage>
        <taxon>Eukaryota</taxon>
        <taxon>Fungi</taxon>
        <taxon>Dikarya</taxon>
        <taxon>Ascomycota</taxon>
        <taxon>Pezizomycotina</taxon>
        <taxon>Sordariomycetes</taxon>
        <taxon>Hypocreomycetidae</taxon>
        <taxon>Hypocreales</taxon>
        <taxon>Nectriaceae</taxon>
        <taxon>Fusarium</taxon>
        <taxon>Fusarium concolor species complex</taxon>
    </lineage>
</organism>
<keyword evidence="4 7" id="KW-0472">Membrane</keyword>
<dbReference type="OrthoDB" id="3648173at2759"/>
<accession>A0A8H4KDL3</accession>
<comment type="subcellular location">
    <subcellularLocation>
        <location evidence="1">Membrane</location>
        <topology evidence="1">Multi-pass membrane protein</topology>
    </subcellularLocation>
</comment>
<feature type="compositionally biased region" description="Basic and acidic residues" evidence="6">
    <location>
        <begin position="321"/>
        <end position="331"/>
    </location>
</feature>
<evidence type="ECO:0000256" key="1">
    <source>
        <dbReference type="ARBA" id="ARBA00004141"/>
    </source>
</evidence>
<feature type="transmembrane region" description="Helical" evidence="7">
    <location>
        <begin position="111"/>
        <end position="133"/>
    </location>
</feature>
<evidence type="ECO:0000256" key="6">
    <source>
        <dbReference type="SAM" id="MobiDB-lite"/>
    </source>
</evidence>
<comment type="caution">
    <text evidence="9">The sequence shown here is derived from an EMBL/GenBank/DDBJ whole genome shotgun (WGS) entry which is preliminary data.</text>
</comment>